<evidence type="ECO:0000256" key="6">
    <source>
        <dbReference type="ARBA" id="ARBA00022927"/>
    </source>
</evidence>
<organism evidence="8">
    <name type="scientific">marine metagenome</name>
    <dbReference type="NCBI Taxonomy" id="408172"/>
    <lineage>
        <taxon>unclassified sequences</taxon>
        <taxon>metagenomes</taxon>
        <taxon>ecological metagenomes</taxon>
    </lineage>
</organism>
<gene>
    <name evidence="8" type="ORF">METZ01_LOCUS12893</name>
</gene>
<name>A0A381P0X8_9ZZZZ</name>
<keyword evidence="2" id="KW-0813">Transport</keyword>
<evidence type="ECO:0008006" key="9">
    <source>
        <dbReference type="Google" id="ProtNLM"/>
    </source>
</evidence>
<evidence type="ECO:0000256" key="5">
    <source>
        <dbReference type="ARBA" id="ARBA00022692"/>
    </source>
</evidence>
<dbReference type="GO" id="GO:0005886">
    <property type="term" value="C:plasma membrane"/>
    <property type="evidence" value="ECO:0007669"/>
    <property type="project" value="UniProtKB-SubCell"/>
</dbReference>
<keyword evidence="6" id="KW-0653">Protein transport</keyword>
<keyword evidence="4" id="KW-0997">Cell inner membrane</keyword>
<keyword evidence="5" id="KW-0812">Transmembrane</keyword>
<evidence type="ECO:0000256" key="7">
    <source>
        <dbReference type="ARBA" id="ARBA00023136"/>
    </source>
</evidence>
<comment type="subcellular location">
    <subcellularLocation>
        <location evidence="1">Cell inner membrane</location>
    </subcellularLocation>
</comment>
<keyword evidence="3" id="KW-1003">Cell membrane</keyword>
<dbReference type="Pfam" id="PF01203">
    <property type="entry name" value="T2SSN"/>
    <property type="match status" value="1"/>
</dbReference>
<dbReference type="AlphaFoldDB" id="A0A381P0X8"/>
<evidence type="ECO:0000256" key="3">
    <source>
        <dbReference type="ARBA" id="ARBA00022475"/>
    </source>
</evidence>
<evidence type="ECO:0000313" key="8">
    <source>
        <dbReference type="EMBL" id="SUZ60039.1"/>
    </source>
</evidence>
<dbReference type="GO" id="GO:0015627">
    <property type="term" value="C:type II protein secretion system complex"/>
    <property type="evidence" value="ECO:0007669"/>
    <property type="project" value="InterPro"/>
</dbReference>
<sequence length="213" mass="23644">MPNSIEFYGTKGTLWRGSAQEGLVSKIYINNIEWKFLFSKLFEGQFALNTSFSLLESPIKMRISKHFNGDFSISNSKANLQNGIVPIFYPELGIDGDININLSNLVFADDFISQANGTISVNNFLILGLSSMSIGNYVITINTNNNGIYGDIKSIDGELDVDASLRIAPDRTYYIIGLVASKANTNLYIKEILKFLGTPNVLGQREFRFEGSL</sequence>
<evidence type="ECO:0000256" key="2">
    <source>
        <dbReference type="ARBA" id="ARBA00022448"/>
    </source>
</evidence>
<protein>
    <recommendedName>
        <fullName evidence="9">General secretion pathway protein N</fullName>
    </recommendedName>
</protein>
<keyword evidence="7" id="KW-0472">Membrane</keyword>
<dbReference type="EMBL" id="UINC01000715">
    <property type="protein sequence ID" value="SUZ60039.1"/>
    <property type="molecule type" value="Genomic_DNA"/>
</dbReference>
<evidence type="ECO:0000256" key="4">
    <source>
        <dbReference type="ARBA" id="ARBA00022519"/>
    </source>
</evidence>
<dbReference type="GO" id="GO:0015628">
    <property type="term" value="P:protein secretion by the type II secretion system"/>
    <property type="evidence" value="ECO:0007669"/>
    <property type="project" value="InterPro"/>
</dbReference>
<evidence type="ECO:0000256" key="1">
    <source>
        <dbReference type="ARBA" id="ARBA00004533"/>
    </source>
</evidence>
<dbReference type="InterPro" id="IPR022792">
    <property type="entry name" value="T2SS_protein-GspN"/>
</dbReference>
<reference evidence="8" key="1">
    <citation type="submission" date="2018-05" db="EMBL/GenBank/DDBJ databases">
        <authorList>
            <person name="Lanie J.A."/>
            <person name="Ng W.-L."/>
            <person name="Kazmierczak K.M."/>
            <person name="Andrzejewski T.M."/>
            <person name="Davidsen T.M."/>
            <person name="Wayne K.J."/>
            <person name="Tettelin H."/>
            <person name="Glass J.I."/>
            <person name="Rusch D."/>
            <person name="Podicherti R."/>
            <person name="Tsui H.-C.T."/>
            <person name="Winkler M.E."/>
        </authorList>
    </citation>
    <scope>NUCLEOTIDE SEQUENCE</scope>
</reference>
<accession>A0A381P0X8</accession>
<proteinExistence type="predicted"/>